<organism evidence="1 2">
    <name type="scientific">Wickerhamomyces mucosus</name>
    <dbReference type="NCBI Taxonomy" id="1378264"/>
    <lineage>
        <taxon>Eukaryota</taxon>
        <taxon>Fungi</taxon>
        <taxon>Dikarya</taxon>
        <taxon>Ascomycota</taxon>
        <taxon>Saccharomycotina</taxon>
        <taxon>Saccharomycetes</taxon>
        <taxon>Phaffomycetales</taxon>
        <taxon>Wickerhamomycetaceae</taxon>
        <taxon>Wickerhamomyces</taxon>
    </lineage>
</organism>
<dbReference type="EMBL" id="JAEUBF010001415">
    <property type="protein sequence ID" value="KAH3666651.1"/>
    <property type="molecule type" value="Genomic_DNA"/>
</dbReference>
<dbReference type="OrthoDB" id="10252171at2759"/>
<dbReference type="AlphaFoldDB" id="A0A9P8T666"/>
<accession>A0A9P8T666</accession>
<sequence length="645" mass="74522">MVLGTEVIKREADLSCVVRVFLKTILEFINTIKNTPNGRLEIESAETRNCILVNENFEAYEASRMVTSENLSIYKRGITHGPLEYKLMIIPDLVIKNAGVPIIPIELKCDKYLNKRYLEYKEDLTSHDVLNEKANFQKEFLTRHRKILEYFQQSISQMITYNSMISILTNGISWIILRDDKQFSEKPFAFTLTQQQRTSKTEVGLLLENYFTMIILQVHDVKFNQKLIATIMQQIDSNSIMNMKNQSTEISMVKQSINITNRRYLRNGLLSFASAEFSQQRYFVLMMMLKPYLVQGADDLIKKSFSKLKFSELQERGLMEIARKIDLQPYHREPSLNFLKKYISINEIKGIEFHLKSEIDVRAVIQSHPGGATIIRAKSSLSNLKKKVECLIKIYDPVRMAFGNHHQTVSLKKDVYFTFEQAVNIAFNNLIKRELSCYHYLKNGKSVKVPKLLGLHCIIPSQEDLMSLTGGILPINDLTNSMVAGLALEYEFISECFEQPQTKDELEEYCRTLMRKATIGLLEIHSLFGLHRDLHPGNIIIHLNEVYFIDFEISLRLFDGDEKLPDDIEITKYEMSEEFEKLLESMSLKIFGFIEESDTPVIKQSRFSNFSTIAQALSEIMNEVHSEFGVDQFILNSAGSDIKRD</sequence>
<dbReference type="SUPFAM" id="SSF56112">
    <property type="entry name" value="Protein kinase-like (PK-like)"/>
    <property type="match status" value="1"/>
</dbReference>
<evidence type="ECO:0000313" key="1">
    <source>
        <dbReference type="EMBL" id="KAH3666651.1"/>
    </source>
</evidence>
<dbReference type="InterPro" id="IPR011009">
    <property type="entry name" value="Kinase-like_dom_sf"/>
</dbReference>
<proteinExistence type="predicted"/>
<dbReference type="Gene3D" id="1.10.510.10">
    <property type="entry name" value="Transferase(Phosphotransferase) domain 1"/>
    <property type="match status" value="1"/>
</dbReference>
<keyword evidence="2" id="KW-1185">Reference proteome</keyword>
<name>A0A9P8T666_9ASCO</name>
<gene>
    <name evidence="1" type="ORF">WICMUC_005555</name>
</gene>
<protein>
    <recommendedName>
        <fullName evidence="3">Protein kinase domain-containing protein</fullName>
    </recommendedName>
</protein>
<evidence type="ECO:0008006" key="3">
    <source>
        <dbReference type="Google" id="ProtNLM"/>
    </source>
</evidence>
<evidence type="ECO:0000313" key="2">
    <source>
        <dbReference type="Proteomes" id="UP000769528"/>
    </source>
</evidence>
<reference evidence="1" key="1">
    <citation type="journal article" date="2021" name="Open Biol.">
        <title>Shared evolutionary footprints suggest mitochondrial oxidative damage underlies multiple complex I losses in fungi.</title>
        <authorList>
            <person name="Schikora-Tamarit M.A."/>
            <person name="Marcet-Houben M."/>
            <person name="Nosek J."/>
            <person name="Gabaldon T."/>
        </authorList>
    </citation>
    <scope>NUCLEOTIDE SEQUENCE</scope>
    <source>
        <strain evidence="1">CBS6341</strain>
    </source>
</reference>
<comment type="caution">
    <text evidence="1">The sequence shown here is derived from an EMBL/GenBank/DDBJ whole genome shotgun (WGS) entry which is preliminary data.</text>
</comment>
<dbReference type="Proteomes" id="UP000769528">
    <property type="component" value="Unassembled WGS sequence"/>
</dbReference>
<reference evidence="1" key="2">
    <citation type="submission" date="2021-01" db="EMBL/GenBank/DDBJ databases">
        <authorList>
            <person name="Schikora-Tamarit M.A."/>
        </authorList>
    </citation>
    <scope>NUCLEOTIDE SEQUENCE</scope>
    <source>
        <strain evidence="1">CBS6341</strain>
    </source>
</reference>